<dbReference type="RefSeq" id="WP_002716982.1">
    <property type="nucleotide sequence ID" value="NZ_UFSI01000001.1"/>
</dbReference>
<keyword evidence="1" id="KW-0812">Transmembrane</keyword>
<dbReference type="AlphaFoldDB" id="A0A380WAZ0"/>
<sequence length="709" mass="71548">MAGGGRTITQRIALDGGAQVKTDLEAIGAAAMKAFEKLAGIGAANSALGKVGSSVNELSNRLRKLQDAGGNFGGAFGGFASQVSSLGASLGILSSVSIGGTVAAFTALINKVGEAQRQLQNTADSLGVTAERLQALQDAASQVGIGGDQIAQALSKQIAAMTSANQASVQYGKAVDELKRKQSAGLITPTQYTQALRDLDAKMQESTNTFKKFGVAVSDNGGKTMRDPIKVFFEMGDAFKGMSDNVAKASAAQQIWGTRNAQVIALASKGAKGIEDLSLAAERLAPSLDKGAVAAFQRVTLATGNLGKAAEATKNHMLAAFAPSISTIIEAFTNVIVNSRAAWVNFAKTLADQVKPIVEDVVAVIEGRDKDVKNSFILKARDAVVDFASAVQGAVVNVIVPAFQGFLGILQIVADGINAVFGTKLTGGQLTIVAVVGSLSGAFGLLGSTIGVVVSAIGVLVSIFGGAAVAAAAVGVAIGALIVSLSTNLGSVKDTATGVFAAIPELAKTALDGVVSAFKAGFTIVAGLFDGLLNTAKSVFNAIMAGVQAVANAISGVIGGNSGGGDNAPAFADGGAVRGPGTGTSDSIRAWLSNGEYVQPTSAVNRYGLAFMNAIRAGRIAVSRVRDLMSGVDFSGIGAVMPNRVSYATGGAVALAATGGGMQPVHLHVGGQEHPLQGSPDVVRNLVIAAQSKSARSSGRKPTWFGGGR</sequence>
<feature type="transmembrane region" description="Helical" evidence="1">
    <location>
        <begin position="463"/>
        <end position="483"/>
    </location>
</feature>
<proteinExistence type="predicted"/>
<evidence type="ECO:0000313" key="2">
    <source>
        <dbReference type="EMBL" id="SUU86158.1"/>
    </source>
</evidence>
<gene>
    <name evidence="2" type="ORF">NCTC12722_03380</name>
</gene>
<name>A0A380WAZ0_AFIFE</name>
<dbReference type="EMBL" id="UIGB01000001">
    <property type="protein sequence ID" value="SUU86158.1"/>
    <property type="molecule type" value="Genomic_DNA"/>
</dbReference>
<accession>A0A380WAZ0</accession>
<dbReference type="Proteomes" id="UP000254343">
    <property type="component" value="Unassembled WGS sequence"/>
</dbReference>
<protein>
    <submittedName>
        <fullName evidence="2">Phage-related protein</fullName>
    </submittedName>
</protein>
<reference evidence="2 3" key="1">
    <citation type="submission" date="2018-06" db="EMBL/GenBank/DDBJ databases">
        <authorList>
            <consortium name="Pathogen Informatics"/>
            <person name="Doyle S."/>
        </authorList>
    </citation>
    <scope>NUCLEOTIDE SEQUENCE [LARGE SCALE GENOMIC DNA]</scope>
    <source>
        <strain evidence="2 3">NCTC12722</strain>
    </source>
</reference>
<evidence type="ECO:0000256" key="1">
    <source>
        <dbReference type="SAM" id="Phobius"/>
    </source>
</evidence>
<keyword evidence="1" id="KW-0472">Membrane</keyword>
<evidence type="ECO:0000313" key="3">
    <source>
        <dbReference type="Proteomes" id="UP000254343"/>
    </source>
</evidence>
<dbReference type="OrthoDB" id="8421800at2"/>
<keyword evidence="1" id="KW-1133">Transmembrane helix</keyword>
<organism evidence="2 3">
    <name type="scientific">Afipia felis</name>
    <name type="common">Cat scratch disease bacillus</name>
    <dbReference type="NCBI Taxonomy" id="1035"/>
    <lineage>
        <taxon>Bacteria</taxon>
        <taxon>Pseudomonadati</taxon>
        <taxon>Pseudomonadota</taxon>
        <taxon>Alphaproteobacteria</taxon>
        <taxon>Hyphomicrobiales</taxon>
        <taxon>Nitrobacteraceae</taxon>
        <taxon>Afipia</taxon>
    </lineage>
</organism>
<feature type="transmembrane region" description="Helical" evidence="1">
    <location>
        <begin position="398"/>
        <end position="421"/>
    </location>
</feature>
<feature type="transmembrane region" description="Helical" evidence="1">
    <location>
        <begin position="433"/>
        <end position="457"/>
    </location>
</feature>